<dbReference type="Proteomes" id="UP000443582">
    <property type="component" value="Unassembled WGS sequence"/>
</dbReference>
<dbReference type="EMBL" id="QDKL01000001">
    <property type="protein sequence ID" value="RZF22510.1"/>
    <property type="molecule type" value="Genomic_DNA"/>
</dbReference>
<gene>
    <name evidence="7" type="ORF">DAY19_01700</name>
</gene>
<dbReference type="Pfam" id="PF01242">
    <property type="entry name" value="PTPS"/>
    <property type="match status" value="1"/>
</dbReference>
<protein>
    <recommendedName>
        <fullName evidence="4">6-carboxy-5,6,7,8-tetrahydropterin synthase</fullName>
        <ecNumber evidence="3">4.1.2.50</ecNumber>
    </recommendedName>
    <alternativeName>
        <fullName evidence="5">Queuosine biosynthesis protein QueD</fullName>
    </alternativeName>
</protein>
<accession>A0ABY0IHU3</accession>
<keyword evidence="8" id="KW-1185">Reference proteome</keyword>
<evidence type="ECO:0000313" key="7">
    <source>
        <dbReference type="EMBL" id="RZF22510.1"/>
    </source>
</evidence>
<evidence type="ECO:0000256" key="5">
    <source>
        <dbReference type="ARBA" id="ARBA00031449"/>
    </source>
</evidence>
<evidence type="ECO:0000256" key="4">
    <source>
        <dbReference type="ARBA" id="ARBA00018141"/>
    </source>
</evidence>
<dbReference type="InterPro" id="IPR038418">
    <property type="entry name" value="6-PTP_synth/QueD_sf"/>
</dbReference>
<evidence type="ECO:0000256" key="3">
    <source>
        <dbReference type="ARBA" id="ARBA00012982"/>
    </source>
</evidence>
<evidence type="ECO:0000256" key="2">
    <source>
        <dbReference type="ARBA" id="ARBA00008900"/>
    </source>
</evidence>
<comment type="caution">
    <text evidence="7">The sequence shown here is derived from an EMBL/GenBank/DDBJ whole genome shotgun (WGS) entry which is preliminary data.</text>
</comment>
<comment type="similarity">
    <text evidence="2">Belongs to the PTPS family. QueD subfamily.</text>
</comment>
<organism evidence="7 8">
    <name type="scientific">Halobacteriovorax vibrionivorans</name>
    <dbReference type="NCBI Taxonomy" id="2152716"/>
    <lineage>
        <taxon>Bacteria</taxon>
        <taxon>Pseudomonadati</taxon>
        <taxon>Bdellovibrionota</taxon>
        <taxon>Bacteriovoracia</taxon>
        <taxon>Bacteriovoracales</taxon>
        <taxon>Halobacteriovoraceae</taxon>
        <taxon>Halobacteriovorax</taxon>
    </lineage>
</organism>
<dbReference type="EC" id="4.1.2.50" evidence="3"/>
<dbReference type="SUPFAM" id="SSF55620">
    <property type="entry name" value="Tetrahydrobiopterin biosynthesis enzymes-like"/>
    <property type="match status" value="1"/>
</dbReference>
<proteinExistence type="inferred from homology"/>
<evidence type="ECO:0000256" key="6">
    <source>
        <dbReference type="ARBA" id="ARBA00048807"/>
    </source>
</evidence>
<evidence type="ECO:0000313" key="8">
    <source>
        <dbReference type="Proteomes" id="UP000443582"/>
    </source>
</evidence>
<comment type="pathway">
    <text evidence="1">Purine metabolism; 7-cyano-7-deazaguanine biosynthesis.</text>
</comment>
<name>A0ABY0IHU3_9BACT</name>
<dbReference type="InterPro" id="IPR007115">
    <property type="entry name" value="6-PTP_synth/QueD"/>
</dbReference>
<reference evidence="8" key="1">
    <citation type="journal article" date="2019" name="Int. J. Syst. Evol. Microbiol.">
        <title>Halobacteriovorax valvorus sp. nov., a novel prokaryotic predator isolated from coastal seawater of China.</title>
        <authorList>
            <person name="Chen M.-X."/>
        </authorList>
    </citation>
    <scope>NUCLEOTIDE SEQUENCE [LARGE SCALE GENOMIC DNA]</scope>
    <source>
        <strain evidence="8">BL9</strain>
    </source>
</reference>
<comment type="catalytic activity">
    <reaction evidence="6">
        <text>7,8-dihydroneopterin 3'-triphosphate + H2O = 6-carboxy-5,6,7,8-tetrahydropterin + triphosphate + acetaldehyde + 2 H(+)</text>
        <dbReference type="Rhea" id="RHEA:27966"/>
        <dbReference type="ChEBI" id="CHEBI:15343"/>
        <dbReference type="ChEBI" id="CHEBI:15377"/>
        <dbReference type="ChEBI" id="CHEBI:15378"/>
        <dbReference type="ChEBI" id="CHEBI:18036"/>
        <dbReference type="ChEBI" id="CHEBI:58462"/>
        <dbReference type="ChEBI" id="CHEBI:61032"/>
        <dbReference type="EC" id="4.1.2.50"/>
    </reaction>
</comment>
<dbReference type="RefSeq" id="WP_114705455.1">
    <property type="nucleotide sequence ID" value="NZ_QDKL01000001.1"/>
</dbReference>
<evidence type="ECO:0000256" key="1">
    <source>
        <dbReference type="ARBA" id="ARBA00005061"/>
    </source>
</evidence>
<dbReference type="Gene3D" id="3.30.479.10">
    <property type="entry name" value="6-pyruvoyl tetrahydropterin synthase/QueD"/>
    <property type="match status" value="1"/>
</dbReference>
<sequence length="145" mass="17137">MATFKSTKHFYGFPCTHRQWKAESHCRFVHGYSRSFHFEFECSQLTKEMWVMDFGDLKDVKAWLDDMFDHTFLASQDDPFMEEFKKLDEAGVVQLRVLPNAGMEGTAQYVYEKMSELIKKKTDGRVWISRLEVKENEKNSAVYIP</sequence>